<gene>
    <name evidence="2" type="ORF">A6R68_06462</name>
</gene>
<sequence length="86" mass="9590">MEGLVNMTASVGPQRQDREWKEWEEHAPLLESELLSISPGPPPMPATHPPGSPGYRPLQQPSHIPACLLRAWSISSKPFPVVHQMF</sequence>
<evidence type="ECO:0000256" key="1">
    <source>
        <dbReference type="SAM" id="MobiDB-lite"/>
    </source>
</evidence>
<evidence type="ECO:0000313" key="2">
    <source>
        <dbReference type="EMBL" id="OBS64979.1"/>
    </source>
</evidence>
<feature type="region of interest" description="Disordered" evidence="1">
    <location>
        <begin position="35"/>
        <end position="59"/>
    </location>
</feature>
<dbReference type="AlphaFoldDB" id="A0A1A6GGI7"/>
<keyword evidence="3" id="KW-1185">Reference proteome</keyword>
<dbReference type="EMBL" id="LZPO01097113">
    <property type="protein sequence ID" value="OBS64979.1"/>
    <property type="molecule type" value="Genomic_DNA"/>
</dbReference>
<dbReference type="Proteomes" id="UP000092124">
    <property type="component" value="Unassembled WGS sequence"/>
</dbReference>
<accession>A0A1A6GGI7</accession>
<comment type="caution">
    <text evidence="2">The sequence shown here is derived from an EMBL/GenBank/DDBJ whole genome shotgun (WGS) entry which is preliminary data.</text>
</comment>
<reference evidence="2 3" key="1">
    <citation type="submission" date="2016-06" db="EMBL/GenBank/DDBJ databases">
        <title>The Draft Genome Sequence and Annotation of the Desert Woodrat Neotoma lepida.</title>
        <authorList>
            <person name="Campbell M."/>
            <person name="Oakeson K.F."/>
            <person name="Yandell M."/>
            <person name="Halpert J.R."/>
            <person name="Dearing D."/>
        </authorList>
    </citation>
    <scope>NUCLEOTIDE SEQUENCE [LARGE SCALE GENOMIC DNA]</scope>
    <source>
        <strain evidence="2">417</strain>
        <tissue evidence="2">Liver</tissue>
    </source>
</reference>
<organism evidence="2 3">
    <name type="scientific">Neotoma lepida</name>
    <name type="common">Desert woodrat</name>
    <dbReference type="NCBI Taxonomy" id="56216"/>
    <lineage>
        <taxon>Eukaryota</taxon>
        <taxon>Metazoa</taxon>
        <taxon>Chordata</taxon>
        <taxon>Craniata</taxon>
        <taxon>Vertebrata</taxon>
        <taxon>Euteleostomi</taxon>
        <taxon>Mammalia</taxon>
        <taxon>Eutheria</taxon>
        <taxon>Euarchontoglires</taxon>
        <taxon>Glires</taxon>
        <taxon>Rodentia</taxon>
        <taxon>Myomorpha</taxon>
        <taxon>Muroidea</taxon>
        <taxon>Cricetidae</taxon>
        <taxon>Neotominae</taxon>
        <taxon>Neotoma</taxon>
    </lineage>
</organism>
<feature type="compositionally biased region" description="Pro residues" evidence="1">
    <location>
        <begin position="39"/>
        <end position="52"/>
    </location>
</feature>
<evidence type="ECO:0000313" key="3">
    <source>
        <dbReference type="Proteomes" id="UP000092124"/>
    </source>
</evidence>
<proteinExistence type="predicted"/>
<name>A0A1A6GGI7_NEOLE</name>
<protein>
    <submittedName>
        <fullName evidence="2">Uncharacterized protein</fullName>
    </submittedName>
</protein>